<reference evidence="6" key="2">
    <citation type="submission" date="2022-03" db="EMBL/GenBank/DDBJ databases">
        <title>Draft title - Genomic analysis of global carrot germplasm unveils the trajectory of domestication and the origin of high carotenoid orange carrot.</title>
        <authorList>
            <person name="Iorizzo M."/>
            <person name="Ellison S."/>
            <person name="Senalik D."/>
            <person name="Macko-Podgorni A."/>
            <person name="Grzebelus D."/>
            <person name="Bostan H."/>
            <person name="Rolling W."/>
            <person name="Curaba J."/>
            <person name="Simon P."/>
        </authorList>
    </citation>
    <scope>NUCLEOTIDE SEQUENCE</scope>
    <source>
        <tissue evidence="6">Leaf</tissue>
    </source>
</reference>
<evidence type="ECO:0000313" key="5">
    <source>
        <dbReference type="EMBL" id="KZN03735.1"/>
    </source>
</evidence>
<feature type="domain" description="SMP" evidence="4">
    <location>
        <begin position="96"/>
        <end position="154"/>
    </location>
</feature>
<sequence>MSNQIQERRFGESSDDVSTESSVNMKAPGFEPITIGDALEITALTAGNKPIEQSDAAAIRAAEIRASGFTQIAGVAAAAQLAADMNSRTEDDEDKTKLGDILMDASNMLEDDKAATMEDAEGVSGAEVQNNPDRVTYPGGVSASISSAAKLNQDPTATPIVNE</sequence>
<keyword evidence="2" id="KW-0677">Repeat</keyword>
<accession>A0A161WYD8</accession>
<feature type="region of interest" description="Disordered" evidence="3">
    <location>
        <begin position="1"/>
        <end position="30"/>
    </location>
</feature>
<evidence type="ECO:0000256" key="2">
    <source>
        <dbReference type="ARBA" id="ARBA00022737"/>
    </source>
</evidence>
<dbReference type="InterPro" id="IPR007011">
    <property type="entry name" value="LEA_SMP_dom"/>
</dbReference>
<feature type="compositionally biased region" description="Basic and acidic residues" evidence="3">
    <location>
        <begin position="1"/>
        <end position="12"/>
    </location>
</feature>
<dbReference type="EMBL" id="CP093345">
    <property type="protein sequence ID" value="WOG94857.1"/>
    <property type="molecule type" value="Genomic_DNA"/>
</dbReference>
<dbReference type="EMBL" id="LNRQ01000003">
    <property type="protein sequence ID" value="KZN03735.1"/>
    <property type="molecule type" value="Genomic_DNA"/>
</dbReference>
<evidence type="ECO:0000256" key="3">
    <source>
        <dbReference type="SAM" id="MobiDB-lite"/>
    </source>
</evidence>
<dbReference type="Gramene" id="KZN03735">
    <property type="protein sequence ID" value="KZN03735"/>
    <property type="gene ID" value="DCAR_012491"/>
</dbReference>
<evidence type="ECO:0000259" key="4">
    <source>
        <dbReference type="Pfam" id="PF04927"/>
    </source>
</evidence>
<feature type="region of interest" description="Disordered" evidence="3">
    <location>
        <begin position="113"/>
        <end position="141"/>
    </location>
</feature>
<evidence type="ECO:0000313" key="7">
    <source>
        <dbReference type="Proteomes" id="UP000077755"/>
    </source>
</evidence>
<dbReference type="OMA" id="LTWEATM"/>
<keyword evidence="7" id="KW-1185">Reference proteome</keyword>
<dbReference type="Pfam" id="PF04927">
    <property type="entry name" value="SMP"/>
    <property type="match status" value="2"/>
</dbReference>
<dbReference type="PANTHER" id="PTHR31174">
    <property type="entry name" value="SEED MATURATION FAMILY PROTEIN"/>
    <property type="match status" value="1"/>
</dbReference>
<comment type="similarity">
    <text evidence="1">Belongs to the LEA type SMP family.</text>
</comment>
<dbReference type="InterPro" id="IPR042971">
    <property type="entry name" value="LEA_SMP"/>
</dbReference>
<reference evidence="5" key="1">
    <citation type="journal article" date="2016" name="Nat. Genet.">
        <title>A high-quality carrot genome assembly provides new insights into carotenoid accumulation and asterid genome evolution.</title>
        <authorList>
            <person name="Iorizzo M."/>
            <person name="Ellison S."/>
            <person name="Senalik D."/>
            <person name="Zeng P."/>
            <person name="Satapoomin P."/>
            <person name="Huang J."/>
            <person name="Bowman M."/>
            <person name="Iovene M."/>
            <person name="Sanseverino W."/>
            <person name="Cavagnaro P."/>
            <person name="Yildiz M."/>
            <person name="Macko-Podgorni A."/>
            <person name="Moranska E."/>
            <person name="Grzebelus E."/>
            <person name="Grzebelus D."/>
            <person name="Ashrafi H."/>
            <person name="Zheng Z."/>
            <person name="Cheng S."/>
            <person name="Spooner D."/>
            <person name="Van Deynze A."/>
            <person name="Simon P."/>
        </authorList>
    </citation>
    <scope>NUCLEOTIDE SEQUENCE [LARGE SCALE GENOMIC DNA]</scope>
    <source>
        <tissue evidence="5">Leaf</tissue>
    </source>
</reference>
<evidence type="ECO:0000313" key="6">
    <source>
        <dbReference type="EMBL" id="WOG94857.1"/>
    </source>
</evidence>
<dbReference type="PANTHER" id="PTHR31174:SF7">
    <property type="entry name" value="LATE EMBRYOGENESIS ABUNDANT PROTEIN 31-RELATED"/>
    <property type="match status" value="1"/>
</dbReference>
<protein>
    <recommendedName>
        <fullName evidence="4">SMP domain-containing protein</fullName>
    </recommendedName>
</protein>
<evidence type="ECO:0000256" key="1">
    <source>
        <dbReference type="ARBA" id="ARBA00010733"/>
    </source>
</evidence>
<name>A0A161WYD8_DAUCS</name>
<gene>
    <name evidence="5" type="ORF">DCAR_012491</name>
    <name evidence="6" type="ORF">DCAR_0314154</name>
</gene>
<feature type="domain" description="SMP" evidence="4">
    <location>
        <begin position="33"/>
        <end position="88"/>
    </location>
</feature>
<proteinExistence type="inferred from homology"/>
<organism evidence="5">
    <name type="scientific">Daucus carota subsp. sativus</name>
    <name type="common">Carrot</name>
    <dbReference type="NCBI Taxonomy" id="79200"/>
    <lineage>
        <taxon>Eukaryota</taxon>
        <taxon>Viridiplantae</taxon>
        <taxon>Streptophyta</taxon>
        <taxon>Embryophyta</taxon>
        <taxon>Tracheophyta</taxon>
        <taxon>Spermatophyta</taxon>
        <taxon>Magnoliopsida</taxon>
        <taxon>eudicotyledons</taxon>
        <taxon>Gunneridae</taxon>
        <taxon>Pentapetalae</taxon>
        <taxon>asterids</taxon>
        <taxon>campanulids</taxon>
        <taxon>Apiales</taxon>
        <taxon>Apiaceae</taxon>
        <taxon>Apioideae</taxon>
        <taxon>Scandiceae</taxon>
        <taxon>Daucinae</taxon>
        <taxon>Daucus</taxon>
        <taxon>Daucus sect. Daucus</taxon>
    </lineage>
</organism>
<dbReference type="OrthoDB" id="2014755at2759"/>
<dbReference type="Proteomes" id="UP000077755">
    <property type="component" value="Chromosome 3"/>
</dbReference>
<dbReference type="STRING" id="79200.A0A161WYD8"/>
<dbReference type="AlphaFoldDB" id="A0A161WYD8"/>